<dbReference type="Gene3D" id="3.40.50.2000">
    <property type="entry name" value="Glycogen Phosphorylase B"/>
    <property type="match status" value="2"/>
</dbReference>
<dbReference type="CDD" id="cd03801">
    <property type="entry name" value="GT4_PimA-like"/>
    <property type="match status" value="1"/>
</dbReference>
<dbReference type="EMBL" id="JBHTAS010000001">
    <property type="protein sequence ID" value="MFC7141792.1"/>
    <property type="molecule type" value="Genomic_DNA"/>
</dbReference>
<dbReference type="Proteomes" id="UP001596432">
    <property type="component" value="Unassembled WGS sequence"/>
</dbReference>
<reference evidence="2 3" key="1">
    <citation type="journal article" date="2019" name="Int. J. Syst. Evol. Microbiol.">
        <title>The Global Catalogue of Microorganisms (GCM) 10K type strain sequencing project: providing services to taxonomists for standard genome sequencing and annotation.</title>
        <authorList>
            <consortium name="The Broad Institute Genomics Platform"/>
            <consortium name="The Broad Institute Genome Sequencing Center for Infectious Disease"/>
            <person name="Wu L."/>
            <person name="Ma J."/>
        </authorList>
    </citation>
    <scope>NUCLEOTIDE SEQUENCE [LARGE SCALE GENOMIC DNA]</scope>
    <source>
        <strain evidence="2 3">XZYJT29</strain>
    </source>
</reference>
<evidence type="ECO:0000259" key="1">
    <source>
        <dbReference type="Pfam" id="PF00534"/>
    </source>
</evidence>
<feature type="domain" description="Glycosyl transferase family 1" evidence="1">
    <location>
        <begin position="159"/>
        <end position="315"/>
    </location>
</feature>
<organism evidence="2 3">
    <name type="scientific">Halosimplex aquaticum</name>
    <dbReference type="NCBI Taxonomy" id="3026162"/>
    <lineage>
        <taxon>Archaea</taxon>
        <taxon>Methanobacteriati</taxon>
        <taxon>Methanobacteriota</taxon>
        <taxon>Stenosarchaea group</taxon>
        <taxon>Halobacteria</taxon>
        <taxon>Halobacteriales</taxon>
        <taxon>Haloarculaceae</taxon>
        <taxon>Halosimplex</taxon>
    </lineage>
</organism>
<accession>A0ABD5Y2U7</accession>
<dbReference type="SUPFAM" id="SSF53756">
    <property type="entry name" value="UDP-Glycosyltransferase/glycogen phosphorylase"/>
    <property type="match status" value="1"/>
</dbReference>
<keyword evidence="3" id="KW-1185">Reference proteome</keyword>
<dbReference type="EC" id="2.4.-.-" evidence="2"/>
<dbReference type="PANTHER" id="PTHR45947">
    <property type="entry name" value="SULFOQUINOVOSYL TRANSFERASE SQD2"/>
    <property type="match status" value="1"/>
</dbReference>
<comment type="caution">
    <text evidence="2">The sequence shown here is derived from an EMBL/GenBank/DDBJ whole genome shotgun (WGS) entry which is preliminary data.</text>
</comment>
<dbReference type="GeneID" id="78822115"/>
<dbReference type="PANTHER" id="PTHR45947:SF3">
    <property type="entry name" value="SULFOQUINOVOSYL TRANSFERASE SQD2"/>
    <property type="match status" value="1"/>
</dbReference>
<proteinExistence type="predicted"/>
<dbReference type="InterPro" id="IPR001296">
    <property type="entry name" value="Glyco_trans_1"/>
</dbReference>
<keyword evidence="2" id="KW-0328">Glycosyltransferase</keyword>
<dbReference type="InterPro" id="IPR050194">
    <property type="entry name" value="Glycosyltransferase_grp1"/>
</dbReference>
<sequence length="345" mass="38687">MKVGYFCYRLSGTGPRTRAADIIEAVATESDHEVVVLTNEPENVRGPATVHPISLDDPLSTLATTRRAFADADVVHVPVNMYQVLFVRLVYWGPLVGGVGPGLQPSAFHRYLGRLLRIDKKIKVLEHNKLWDDSGYDTAVCTATIDTDRFYQYDDERVRELRREWGIGDEETVVLYVGALIEEQGAGLVDEMARIARDEDDIRIIVAGDGEMADVFRDREDLQFEGFVDNKDLPAYYNVADVTVAPRRNDKTSNVGLESIACGTPMISTAQGHIVDLFKDRGTYVWADRTPEAVLETVRELTGDPEYYQAQVERGLQTMEEMPLSLENAVQTHLDVYAELARGRD</sequence>
<evidence type="ECO:0000313" key="2">
    <source>
        <dbReference type="EMBL" id="MFC7141792.1"/>
    </source>
</evidence>
<protein>
    <submittedName>
        <fullName evidence="2">Glycosyltransferase family 4 protein</fullName>
        <ecNumber evidence="2">2.4.-.-</ecNumber>
    </submittedName>
</protein>
<evidence type="ECO:0000313" key="3">
    <source>
        <dbReference type="Proteomes" id="UP001596432"/>
    </source>
</evidence>
<name>A0ABD5Y2U7_9EURY</name>
<dbReference type="RefSeq" id="WP_274322870.1">
    <property type="nucleotide sequence ID" value="NZ_CP118158.1"/>
</dbReference>
<dbReference type="GO" id="GO:0016757">
    <property type="term" value="F:glycosyltransferase activity"/>
    <property type="evidence" value="ECO:0007669"/>
    <property type="project" value="UniProtKB-KW"/>
</dbReference>
<dbReference type="AlphaFoldDB" id="A0ABD5Y2U7"/>
<gene>
    <name evidence="2" type="ORF">ACFQMA_18385</name>
</gene>
<keyword evidence="2" id="KW-0808">Transferase</keyword>
<dbReference type="Pfam" id="PF00534">
    <property type="entry name" value="Glycos_transf_1"/>
    <property type="match status" value="1"/>
</dbReference>